<evidence type="ECO:0008006" key="2">
    <source>
        <dbReference type="Google" id="ProtNLM"/>
    </source>
</evidence>
<organism evidence="1">
    <name type="scientific">candidate division CPR3 bacterium</name>
    <dbReference type="NCBI Taxonomy" id="2268181"/>
    <lineage>
        <taxon>Bacteria</taxon>
        <taxon>Bacteria division CPR3</taxon>
    </lineage>
</organism>
<reference evidence="1" key="1">
    <citation type="journal article" date="2020" name="mSystems">
        <title>Genome- and Community-Level Interaction Insights into Carbon Utilization and Element Cycling Functions of Hydrothermarchaeota in Hydrothermal Sediment.</title>
        <authorList>
            <person name="Zhou Z."/>
            <person name="Liu Y."/>
            <person name="Xu W."/>
            <person name="Pan J."/>
            <person name="Luo Z.H."/>
            <person name="Li M."/>
        </authorList>
    </citation>
    <scope>NUCLEOTIDE SEQUENCE [LARGE SCALE GENOMIC DNA]</scope>
    <source>
        <strain evidence="1">SpSt-757</strain>
    </source>
</reference>
<dbReference type="EMBL" id="DTGG01000127">
    <property type="protein sequence ID" value="HFZ09318.1"/>
    <property type="molecule type" value="Genomic_DNA"/>
</dbReference>
<dbReference type="AlphaFoldDB" id="A0A7V3JAR7"/>
<gene>
    <name evidence="1" type="ORF">ENV41_04215</name>
</gene>
<proteinExistence type="predicted"/>
<sequence>MKILYIANSVVQQASTFYRNILPAKALRKRGHTVDFLPISSFDYDIVVLNRFYAKPFEEEISKIKTLGAKIVYETDDWVINIPPTNPLYYQAREEAKNYYFLIKSADVITCTTPYLRDRIKKDTDKKILVVPNSLDLSYWRVRAGNNQKIKIGYTGSDSHWEELNFILDILIDLQRTYDFDVVLLGLGISQLNEAEVLPNCGYLAKEISRKLKLLKNLKVREWTSADKYPQVLTEENLDIGLVPLIDNEFNRCRSCLKFYEYAATNTLTIASDVIPYNTEVNCLVKNRFADWKKKLQELIENKKLREDLVREQRKWVIENRDIEKNAILWENAFKEAINAD</sequence>
<evidence type="ECO:0000313" key="1">
    <source>
        <dbReference type="EMBL" id="HFZ09318.1"/>
    </source>
</evidence>
<dbReference type="Gene3D" id="3.40.50.2000">
    <property type="entry name" value="Glycogen Phosphorylase B"/>
    <property type="match status" value="2"/>
</dbReference>
<accession>A0A7V3JAR7</accession>
<comment type="caution">
    <text evidence="1">The sequence shown here is derived from an EMBL/GenBank/DDBJ whole genome shotgun (WGS) entry which is preliminary data.</text>
</comment>
<name>A0A7V3JAR7_UNCC3</name>
<dbReference type="SUPFAM" id="SSF53756">
    <property type="entry name" value="UDP-Glycosyltransferase/glycogen phosphorylase"/>
    <property type="match status" value="1"/>
</dbReference>
<protein>
    <recommendedName>
        <fullName evidence="2">Glycosyltransferase</fullName>
    </recommendedName>
</protein>